<proteinExistence type="inferred from homology"/>
<dbReference type="InterPro" id="IPR000435">
    <property type="entry name" value="Tektins"/>
</dbReference>
<evidence type="ECO:0000256" key="1">
    <source>
        <dbReference type="ARBA" id="ARBA00004611"/>
    </source>
</evidence>
<organism evidence="13 14">
    <name type="scientific">Chrysodeixis includens</name>
    <name type="common">Soybean looper</name>
    <name type="synonym">Pseudoplusia includens</name>
    <dbReference type="NCBI Taxonomy" id="689277"/>
    <lineage>
        <taxon>Eukaryota</taxon>
        <taxon>Metazoa</taxon>
        <taxon>Ecdysozoa</taxon>
        <taxon>Arthropoda</taxon>
        <taxon>Hexapoda</taxon>
        <taxon>Insecta</taxon>
        <taxon>Pterygota</taxon>
        <taxon>Neoptera</taxon>
        <taxon>Endopterygota</taxon>
        <taxon>Lepidoptera</taxon>
        <taxon>Glossata</taxon>
        <taxon>Ditrysia</taxon>
        <taxon>Noctuoidea</taxon>
        <taxon>Noctuidae</taxon>
        <taxon>Plusiinae</taxon>
        <taxon>Chrysodeixis</taxon>
    </lineage>
</organism>
<evidence type="ECO:0000256" key="3">
    <source>
        <dbReference type="ARBA" id="ARBA00022490"/>
    </source>
</evidence>
<evidence type="ECO:0000313" key="13">
    <source>
        <dbReference type="EMBL" id="CAH0591602.1"/>
    </source>
</evidence>
<dbReference type="PANTHER" id="PTHR19960">
    <property type="entry name" value="TEKTIN"/>
    <property type="match status" value="1"/>
</dbReference>
<accession>A0A9P0FW19</accession>
<comment type="similarity">
    <text evidence="2 10">Belongs to the tektin family.</text>
</comment>
<keyword evidence="7" id="KW-0206">Cytoskeleton</keyword>
<dbReference type="EMBL" id="LR824022">
    <property type="protein sequence ID" value="CAH0591602.1"/>
    <property type="molecule type" value="Genomic_DNA"/>
</dbReference>
<name>A0A9P0FW19_CHRIL</name>
<evidence type="ECO:0000256" key="12">
    <source>
        <dbReference type="SAM" id="MobiDB-lite"/>
    </source>
</evidence>
<evidence type="ECO:0000313" key="14">
    <source>
        <dbReference type="Proteomes" id="UP001154114"/>
    </source>
</evidence>
<dbReference type="GO" id="GO:0005930">
    <property type="term" value="C:axoneme"/>
    <property type="evidence" value="ECO:0007669"/>
    <property type="project" value="UniProtKB-SubCell"/>
</dbReference>
<protein>
    <recommendedName>
        <fullName evidence="10">Tektin</fullName>
    </recommendedName>
</protein>
<dbReference type="GO" id="GO:0015630">
    <property type="term" value="C:microtubule cytoskeleton"/>
    <property type="evidence" value="ECO:0007669"/>
    <property type="project" value="UniProtKB-UniRule"/>
</dbReference>
<feature type="compositionally biased region" description="Acidic residues" evidence="12">
    <location>
        <begin position="431"/>
        <end position="443"/>
    </location>
</feature>
<dbReference type="PANTHER" id="PTHR19960:SF25">
    <property type="entry name" value="TEKTIN-1"/>
    <property type="match status" value="1"/>
</dbReference>
<dbReference type="InterPro" id="IPR048256">
    <property type="entry name" value="Tektin-like"/>
</dbReference>
<dbReference type="AlphaFoldDB" id="A0A9P0FW19"/>
<keyword evidence="4 10" id="KW-0282">Flagellum</keyword>
<keyword evidence="8 10" id="KW-0966">Cell projection</keyword>
<dbReference type="GO" id="GO:0060294">
    <property type="term" value="P:cilium movement involved in cell motility"/>
    <property type="evidence" value="ECO:0007669"/>
    <property type="project" value="UniProtKB-UniRule"/>
</dbReference>
<evidence type="ECO:0000256" key="9">
    <source>
        <dbReference type="ARBA" id="ARBA00045224"/>
    </source>
</evidence>
<evidence type="ECO:0000256" key="7">
    <source>
        <dbReference type="ARBA" id="ARBA00023212"/>
    </source>
</evidence>
<dbReference type="Proteomes" id="UP001154114">
    <property type="component" value="Chromosome 19"/>
</dbReference>
<dbReference type="Pfam" id="PF03148">
    <property type="entry name" value="Tektin"/>
    <property type="match status" value="1"/>
</dbReference>
<comment type="function">
    <text evidence="9">Microtubule inner protein (MIP) part of the dynein-decorated doublet microtubules (DMTs) in cilia and flagellar axoneme. Forms filamentous polymers in the walls of ciliary and flagellar microtubules.</text>
</comment>
<dbReference type="OrthoDB" id="440745at2759"/>
<evidence type="ECO:0000256" key="6">
    <source>
        <dbReference type="ARBA" id="ARBA00023069"/>
    </source>
</evidence>
<reference evidence="13" key="1">
    <citation type="submission" date="2021-12" db="EMBL/GenBank/DDBJ databases">
        <authorList>
            <person name="King R."/>
        </authorList>
    </citation>
    <scope>NUCLEOTIDE SEQUENCE</scope>
</reference>
<evidence type="ECO:0000256" key="4">
    <source>
        <dbReference type="ARBA" id="ARBA00022846"/>
    </source>
</evidence>
<evidence type="ECO:0000256" key="5">
    <source>
        <dbReference type="ARBA" id="ARBA00023054"/>
    </source>
</evidence>
<sequence>MIAENRYLGCPHGFEDLKNLNDRLSAKVVEQVNDTQELVMLNNFAHESNEYQFKKCLEDRISDIASWRWVLDDLTKRLGDGIDTLQYEHNALRVVIERIQNEVDIHSREASQPGALRPQTDTVEQVILQEYEFLRDEKKKFEKLLLILDQQIVGMEKTKKKILVDILHKDQALSIEEACANIKAPESTSRTGDFNRRKKKKKGSPVTRWENRCVALKKDGLKALSNAIVTRQQVRGARVHLSITAQAHSARVDSALRRRLNTNKVKLQDLYWQKEEAMRDYKSLSEEQNATEQNLMETMEQERIIEARLADRTLRPPGELTRDEVDRKLRDELGRLRSFSKELRTTHDRISSLQCNLTDSIARLDSYAADIMTVVRLDEERIASRLGEVANEYPCAPTPPPDIYQMEPCPCDMSDDHYRSRKAASLKSIQEEDEEDDDYPLDH</sequence>
<evidence type="ECO:0000256" key="10">
    <source>
        <dbReference type="RuleBase" id="RU367040"/>
    </source>
</evidence>
<dbReference type="GO" id="GO:0060271">
    <property type="term" value="P:cilium assembly"/>
    <property type="evidence" value="ECO:0007669"/>
    <property type="project" value="UniProtKB-UniRule"/>
</dbReference>
<dbReference type="GO" id="GO:0005634">
    <property type="term" value="C:nucleus"/>
    <property type="evidence" value="ECO:0007669"/>
    <property type="project" value="TreeGrafter"/>
</dbReference>
<evidence type="ECO:0000256" key="11">
    <source>
        <dbReference type="SAM" id="Coils"/>
    </source>
</evidence>
<keyword evidence="6 10" id="KW-0969">Cilium</keyword>
<keyword evidence="3" id="KW-0963">Cytoplasm</keyword>
<keyword evidence="14" id="KW-1185">Reference proteome</keyword>
<comment type="subcellular location">
    <subcellularLocation>
        <location evidence="10">Cytoplasm</location>
        <location evidence="10">Cytoskeleton</location>
        <location evidence="10">Cilium axoneme</location>
    </subcellularLocation>
    <subcellularLocation>
        <location evidence="1">Cytoplasm</location>
        <location evidence="1">Cytoskeleton</location>
        <location evidence="1">Flagellum axoneme</location>
    </subcellularLocation>
</comment>
<gene>
    <name evidence="13" type="ORF">CINC_LOCUS5205</name>
</gene>
<feature type="coiled-coil region" evidence="11">
    <location>
        <begin position="267"/>
        <end position="302"/>
    </location>
</feature>
<evidence type="ECO:0000256" key="2">
    <source>
        <dbReference type="ARBA" id="ARBA00007209"/>
    </source>
</evidence>
<keyword evidence="5 11" id="KW-0175">Coiled coil</keyword>
<evidence type="ECO:0000256" key="8">
    <source>
        <dbReference type="ARBA" id="ARBA00023273"/>
    </source>
</evidence>
<feature type="region of interest" description="Disordered" evidence="12">
    <location>
        <begin position="406"/>
        <end position="443"/>
    </location>
</feature>